<dbReference type="InterPro" id="IPR011990">
    <property type="entry name" value="TPR-like_helical_dom_sf"/>
</dbReference>
<dbReference type="Gene3D" id="1.25.40.10">
    <property type="entry name" value="Tetratricopeptide repeat domain"/>
    <property type="match status" value="1"/>
</dbReference>
<sequence length="398" mass="44332">MKSQAWFLVPQFIDKHISPPLSPTLTYIKAYSLIMNSKFDAAAMELQTCNDIILSNHDPEIPFSLRLLWACIPANCENHYLAVERLTSLFVLCEVCYDPTIEPPQLSVFSTTTLHKMFPGNNSTKNSQNLSPIESDLFIDPLTNLIHDSTNTQPPSASSPNLIDFSPIDSPTTAQSSQSFNLQLIPAENKIGAPITLIRTAILLAYVYVRLERHTEALGVLDRIVDKVPQSLLFHIYALIFRILLDVGAWEAAERYLQEMQSLSDPNSPTSIFYLHRGLLQLARGRFSFAHDSFSSAVASDPLNLAALNNLAVSHLGMVSNLKMSESEGATEKIRTAIKTLEDSIRANPYTTLHEALVSTLLALYSLLPEDTTDQEIFIKRCVKRYGPAHFAHTIDAD</sequence>
<reference evidence="1 2" key="1">
    <citation type="journal article" date="2022" name="bioRxiv">
        <title>Genomics of Preaxostyla Flagellates Illuminates Evolutionary Transitions and the Path Towards Mitochondrial Loss.</title>
        <authorList>
            <person name="Novak L.V.F."/>
            <person name="Treitli S.C."/>
            <person name="Pyrih J."/>
            <person name="Halakuc P."/>
            <person name="Pipaliya S.V."/>
            <person name="Vacek V."/>
            <person name="Brzon O."/>
            <person name="Soukal P."/>
            <person name="Eme L."/>
            <person name="Dacks J.B."/>
            <person name="Karnkowska A."/>
            <person name="Elias M."/>
            <person name="Hampl V."/>
        </authorList>
    </citation>
    <scope>NUCLEOTIDE SEQUENCE [LARGE SCALE GENOMIC DNA]</scope>
    <source>
        <strain evidence="1">NAU3</strain>
        <tissue evidence="1">Gut</tissue>
    </source>
</reference>
<name>A0ABQ9YK56_9EUKA</name>
<organism evidence="1 2">
    <name type="scientific">Blattamonas nauphoetae</name>
    <dbReference type="NCBI Taxonomy" id="2049346"/>
    <lineage>
        <taxon>Eukaryota</taxon>
        <taxon>Metamonada</taxon>
        <taxon>Preaxostyla</taxon>
        <taxon>Oxymonadida</taxon>
        <taxon>Blattamonas</taxon>
    </lineage>
</organism>
<protein>
    <submittedName>
        <fullName evidence="1">Uncharacterized protein</fullName>
    </submittedName>
</protein>
<comment type="caution">
    <text evidence="1">The sequence shown here is derived from an EMBL/GenBank/DDBJ whole genome shotgun (WGS) entry which is preliminary data.</text>
</comment>
<evidence type="ECO:0000313" key="1">
    <source>
        <dbReference type="EMBL" id="KAK2964139.1"/>
    </source>
</evidence>
<accession>A0ABQ9YK56</accession>
<dbReference type="PANTHER" id="PTHR21581:SF6">
    <property type="entry name" value="TRAFFICKING PROTEIN PARTICLE COMPLEX SUBUNIT 12"/>
    <property type="match status" value="1"/>
</dbReference>
<dbReference type="PANTHER" id="PTHR21581">
    <property type="entry name" value="D-ALANYL-D-ALANINE CARBOXYPEPTIDASE"/>
    <property type="match status" value="1"/>
</dbReference>
<dbReference type="Proteomes" id="UP001281761">
    <property type="component" value="Unassembled WGS sequence"/>
</dbReference>
<gene>
    <name evidence="1" type="ORF">BLNAU_670</name>
</gene>
<dbReference type="EMBL" id="JARBJD010000003">
    <property type="protein sequence ID" value="KAK2964139.1"/>
    <property type="molecule type" value="Genomic_DNA"/>
</dbReference>
<keyword evidence="2" id="KW-1185">Reference proteome</keyword>
<evidence type="ECO:0000313" key="2">
    <source>
        <dbReference type="Proteomes" id="UP001281761"/>
    </source>
</evidence>
<proteinExistence type="predicted"/>
<dbReference type="SUPFAM" id="SSF48452">
    <property type="entry name" value="TPR-like"/>
    <property type="match status" value="1"/>
</dbReference>